<dbReference type="AlphaFoldDB" id="Q2PY62"/>
<feature type="signal peptide" evidence="1">
    <location>
        <begin position="1"/>
        <end position="19"/>
    </location>
</feature>
<name>Q2PY62_9BACT</name>
<protein>
    <submittedName>
        <fullName evidence="2">Uncharacterized protein</fullName>
    </submittedName>
</protein>
<accession>Q2PY62</accession>
<proteinExistence type="predicted"/>
<organism evidence="2">
    <name type="scientific">uncultured marine bacterium Ant29B7</name>
    <dbReference type="NCBI Taxonomy" id="360426"/>
    <lineage>
        <taxon>Bacteria</taxon>
        <taxon>environmental samples</taxon>
    </lineage>
</organism>
<sequence>MKQFLLMPLVLMASLSVQAQVKSSQQPLSTMSLVDESLHFMVVDEAIKQQGTLSICIAQKNRCIENLQVGFIVRIYDASGQEIWNSLWSGKHMDIRFKSPIPQAATYAVEATSDFVINRLTTNRISTVKPMQLNQPTQP</sequence>
<evidence type="ECO:0000256" key="1">
    <source>
        <dbReference type="SAM" id="SignalP"/>
    </source>
</evidence>
<keyword evidence="1" id="KW-0732">Signal</keyword>
<dbReference type="EMBL" id="DQ295240">
    <property type="protein sequence ID" value="ABC25366.1"/>
    <property type="molecule type" value="Genomic_DNA"/>
</dbReference>
<evidence type="ECO:0000313" key="2">
    <source>
        <dbReference type="EMBL" id="ABC25366.1"/>
    </source>
</evidence>
<feature type="chain" id="PRO_5004213823" evidence="1">
    <location>
        <begin position="20"/>
        <end position="139"/>
    </location>
</feature>
<reference evidence="2" key="1">
    <citation type="journal article" date="2006" name="Appl. Environ. Microbiol.">
        <title>Comparative genomics of DNA fragments from six Antarctic marine planktonic bacteria.</title>
        <authorList>
            <person name="Grzymski J.J."/>
            <person name="Carter B.J."/>
            <person name="DeLong E.F."/>
            <person name="Feldman R.A."/>
            <person name="Ghadiri A."/>
            <person name="Murray A.E."/>
        </authorList>
    </citation>
    <scope>NUCLEOTIDE SEQUENCE</scope>
</reference>